<proteinExistence type="predicted"/>
<evidence type="ECO:0000313" key="2">
    <source>
        <dbReference type="Proteomes" id="UP000675940"/>
    </source>
</evidence>
<comment type="caution">
    <text evidence="1">The sequence shown here is derived from an EMBL/GenBank/DDBJ whole genome shotgun (WGS) entry which is preliminary data.</text>
</comment>
<dbReference type="AlphaFoldDB" id="A0A940MR97"/>
<protein>
    <submittedName>
        <fullName evidence="1">Uncharacterized protein</fullName>
    </submittedName>
</protein>
<gene>
    <name evidence="1" type="ORF">J5474_12270</name>
</gene>
<reference evidence="1" key="1">
    <citation type="submission" date="2021-03" db="EMBL/GenBank/DDBJ databases">
        <title>Sagittula salina sp. nov. strain M10.9X isolated from the marine waste.</title>
        <authorList>
            <person name="Satari L."/>
            <person name="Molina-Menor E."/>
            <person name="Vidal-Verdu A."/>
            <person name="Pascual J."/>
            <person name="Pereto J."/>
            <person name="Porcar M."/>
        </authorList>
    </citation>
    <scope>NUCLEOTIDE SEQUENCE</scope>
    <source>
        <strain evidence="1">M10.9X</strain>
    </source>
</reference>
<name>A0A940MR97_9RHOB</name>
<keyword evidence="2" id="KW-1185">Reference proteome</keyword>
<accession>A0A940MR97</accession>
<evidence type="ECO:0000313" key="1">
    <source>
        <dbReference type="EMBL" id="MBP0483263.1"/>
    </source>
</evidence>
<dbReference type="Proteomes" id="UP000675940">
    <property type="component" value="Unassembled WGS sequence"/>
</dbReference>
<organism evidence="1 2">
    <name type="scientific">Sagittula salina</name>
    <dbReference type="NCBI Taxonomy" id="2820268"/>
    <lineage>
        <taxon>Bacteria</taxon>
        <taxon>Pseudomonadati</taxon>
        <taxon>Pseudomonadota</taxon>
        <taxon>Alphaproteobacteria</taxon>
        <taxon>Rhodobacterales</taxon>
        <taxon>Roseobacteraceae</taxon>
        <taxon>Sagittula</taxon>
    </lineage>
</organism>
<sequence>MDLTSEEKTLWQRVGKGLSHQIFDRFERFEDAVDEALSGLVPEERGALRVLLERMLASGEDARELWQMSGAGVAFDNPKGARMGLMMLLEAVKAKG</sequence>
<dbReference type="RefSeq" id="WP_209361201.1">
    <property type="nucleotide sequence ID" value="NZ_JAGISH010000006.1"/>
</dbReference>
<dbReference type="EMBL" id="JAGISH010000006">
    <property type="protein sequence ID" value="MBP0483263.1"/>
    <property type="molecule type" value="Genomic_DNA"/>
</dbReference>